<gene>
    <name evidence="2" type="ORF">CLV48_107121</name>
</gene>
<sequence>MANYKIEEIEGIGPALGEKLRNAGITNTDKLLAGTKSKKQRKELADATGISEKQILKFANMADLFRISGVGQEFAELLEAAGVDTVPELAQRNAENLTAKMEEVNEAKKLTRRTPSLKEVEKWIAEAKSLPRELEY</sequence>
<dbReference type="Pfam" id="PF14229">
    <property type="entry name" value="DUF4332"/>
    <property type="match status" value="1"/>
</dbReference>
<dbReference type="InterPro" id="IPR025567">
    <property type="entry name" value="DUF4332"/>
</dbReference>
<reference evidence="2 3" key="1">
    <citation type="submission" date="2018-03" db="EMBL/GenBank/DDBJ databases">
        <title>Genomic Encyclopedia of Archaeal and Bacterial Type Strains, Phase II (KMG-II): from individual species to whole genera.</title>
        <authorList>
            <person name="Goeker M."/>
        </authorList>
    </citation>
    <scope>NUCLEOTIDE SEQUENCE [LARGE SCALE GENOMIC DNA]</scope>
    <source>
        <strain evidence="2 3">DSM 28057</strain>
    </source>
</reference>
<proteinExistence type="predicted"/>
<name>A0A2P8E1Q2_9BACT</name>
<protein>
    <submittedName>
        <fullName evidence="2">Uncharacterized protein DUF4332</fullName>
    </submittedName>
</protein>
<dbReference type="RefSeq" id="WP_106567785.1">
    <property type="nucleotide sequence ID" value="NZ_PYGF01000007.1"/>
</dbReference>
<accession>A0A2P8E1Q2</accession>
<evidence type="ECO:0000313" key="2">
    <source>
        <dbReference type="EMBL" id="PSL03403.1"/>
    </source>
</evidence>
<dbReference type="EMBL" id="PYGF01000007">
    <property type="protein sequence ID" value="PSL03403.1"/>
    <property type="molecule type" value="Genomic_DNA"/>
</dbReference>
<dbReference type="AlphaFoldDB" id="A0A2P8E1Q2"/>
<keyword evidence="3" id="KW-1185">Reference proteome</keyword>
<evidence type="ECO:0000313" key="3">
    <source>
        <dbReference type="Proteomes" id="UP000240708"/>
    </source>
</evidence>
<dbReference type="Gene3D" id="1.10.150.20">
    <property type="entry name" value="5' to 3' exonuclease, C-terminal subdomain"/>
    <property type="match status" value="2"/>
</dbReference>
<evidence type="ECO:0000259" key="1">
    <source>
        <dbReference type="Pfam" id="PF14229"/>
    </source>
</evidence>
<dbReference type="OrthoDB" id="9794786at2"/>
<organism evidence="2 3">
    <name type="scientific">Cecembia rubra</name>
    <dbReference type="NCBI Taxonomy" id="1485585"/>
    <lineage>
        <taxon>Bacteria</taxon>
        <taxon>Pseudomonadati</taxon>
        <taxon>Bacteroidota</taxon>
        <taxon>Cytophagia</taxon>
        <taxon>Cytophagales</taxon>
        <taxon>Cyclobacteriaceae</taxon>
        <taxon>Cecembia</taxon>
    </lineage>
</organism>
<dbReference type="Proteomes" id="UP000240708">
    <property type="component" value="Unassembled WGS sequence"/>
</dbReference>
<comment type="caution">
    <text evidence="2">The sequence shown here is derived from an EMBL/GenBank/DDBJ whole genome shotgun (WGS) entry which is preliminary data.</text>
</comment>
<feature type="domain" description="DUF4332" evidence="1">
    <location>
        <begin position="10"/>
        <end position="130"/>
    </location>
</feature>